<evidence type="ECO:0000256" key="2">
    <source>
        <dbReference type="SAM" id="Phobius"/>
    </source>
</evidence>
<proteinExistence type="predicted"/>
<keyword evidence="2" id="KW-0472">Membrane</keyword>
<accession>A0A8H6VJS3</accession>
<dbReference type="EMBL" id="JABCIY010000097">
    <property type="protein sequence ID" value="KAF7193017.1"/>
    <property type="molecule type" value="Genomic_DNA"/>
</dbReference>
<dbReference type="PANTHER" id="PTHR46494:SF1">
    <property type="entry name" value="CORA FAMILY METAL ION TRANSPORTER (EUROFUNG)"/>
    <property type="match status" value="1"/>
</dbReference>
<feature type="transmembrane region" description="Helical" evidence="2">
    <location>
        <begin position="525"/>
        <end position="548"/>
    </location>
</feature>
<dbReference type="AlphaFoldDB" id="A0A8H6VJS3"/>
<organism evidence="3 4">
    <name type="scientific">Pseudocercospora fuligena</name>
    <dbReference type="NCBI Taxonomy" id="685502"/>
    <lineage>
        <taxon>Eukaryota</taxon>
        <taxon>Fungi</taxon>
        <taxon>Dikarya</taxon>
        <taxon>Ascomycota</taxon>
        <taxon>Pezizomycotina</taxon>
        <taxon>Dothideomycetes</taxon>
        <taxon>Dothideomycetidae</taxon>
        <taxon>Mycosphaerellales</taxon>
        <taxon>Mycosphaerellaceae</taxon>
        <taxon>Pseudocercospora</taxon>
    </lineage>
</organism>
<dbReference type="SUPFAM" id="SSF143865">
    <property type="entry name" value="CorA soluble domain-like"/>
    <property type="match status" value="1"/>
</dbReference>
<dbReference type="Proteomes" id="UP000660729">
    <property type="component" value="Unassembled WGS sequence"/>
</dbReference>
<dbReference type="GO" id="GO:0015095">
    <property type="term" value="F:magnesium ion transmembrane transporter activity"/>
    <property type="evidence" value="ECO:0007669"/>
    <property type="project" value="TreeGrafter"/>
</dbReference>
<comment type="caution">
    <text evidence="3">The sequence shown here is derived from an EMBL/GenBank/DDBJ whole genome shotgun (WGS) entry which is preliminary data.</text>
</comment>
<dbReference type="PANTHER" id="PTHR46494">
    <property type="entry name" value="CORA FAMILY METAL ION TRANSPORTER (EUROFUNG)"/>
    <property type="match status" value="1"/>
</dbReference>
<dbReference type="InterPro" id="IPR045861">
    <property type="entry name" value="CorA_cytoplasmic_dom"/>
</dbReference>
<dbReference type="GO" id="GO:0005886">
    <property type="term" value="C:plasma membrane"/>
    <property type="evidence" value="ECO:0007669"/>
    <property type="project" value="UniProtKB-SubCell"/>
</dbReference>
<evidence type="ECO:0000256" key="1">
    <source>
        <dbReference type="ARBA" id="ARBA00004651"/>
    </source>
</evidence>
<keyword evidence="2" id="KW-0812">Transmembrane</keyword>
<keyword evidence="2" id="KW-1133">Transmembrane helix</keyword>
<gene>
    <name evidence="3" type="ORF">HII31_05662</name>
</gene>
<feature type="transmembrane region" description="Helical" evidence="2">
    <location>
        <begin position="560"/>
        <end position="581"/>
    </location>
</feature>
<dbReference type="GO" id="GO:0000287">
    <property type="term" value="F:magnesium ion binding"/>
    <property type="evidence" value="ECO:0007669"/>
    <property type="project" value="TreeGrafter"/>
</dbReference>
<protein>
    <recommendedName>
        <fullName evidence="5">ADP-ribosylation factor</fullName>
    </recommendedName>
</protein>
<evidence type="ECO:0000313" key="4">
    <source>
        <dbReference type="Proteomes" id="UP000660729"/>
    </source>
</evidence>
<sequence length="619" mass="70099">MTGIEVCSAVLFMNADTSSYFWSEMEHPDGIGSGDIADAQTYYLSVGDVDVQRSFRCMDNPSNLDGLMQAVQTHTSRSFIVDFSDDTAWAAFDLSVQSISRLLDIPRPSCISTRWINLWYPFSHVPVLEELGKRYDFSPRLLALICSDPKQPTYSQSRTMLTKQVRKRSLWGRKLVTFEIQDPEMEKLANDELSEHSSMTSKDSSVRGNLYKIASDIWHYSSVDFGRNYVCLGFNSLYGNKTANSNHSDAGSSSSDHPLLPQCTRVWTWLLLCEDNTVISIHEDPFPYANGHCTSLQRRILTETRRNLVNVFRSLSTVTSVPLLAHNPLTLLPIRTRIGSTPEETAHRESDAPGLLFYYLFENWHNSYTLIARKESRYGVELSSLRESMFQQPTLEHIDRLDSIGKELGVLRRHYESYNRIIDRLIEPQPATLASLQNSQVVGSEDSASLNTIRAGPGGIIVREKDSLLGVSLSSAARVRFKRLRDLIDLYALSEVEEYLKQKDSLNFSLIAIKQSLDVDRLTRITLLLTKATILFLPVSFMTGYFSVPLDDIKYSARTFWIAFAVIFFLSYLALFLFGAMNGSLQTMNVVEGMWKSIASTWTGVIAIHRRRKANGKLL</sequence>
<evidence type="ECO:0000313" key="3">
    <source>
        <dbReference type="EMBL" id="KAF7193017.1"/>
    </source>
</evidence>
<keyword evidence="4" id="KW-1185">Reference proteome</keyword>
<comment type="subcellular location">
    <subcellularLocation>
        <location evidence="1">Cell membrane</location>
        <topology evidence="1">Multi-pass membrane protein</topology>
    </subcellularLocation>
</comment>
<reference evidence="3" key="1">
    <citation type="submission" date="2020-04" db="EMBL/GenBank/DDBJ databases">
        <title>Draft genome resource of the tomato pathogen Pseudocercospora fuligena.</title>
        <authorList>
            <person name="Zaccaron A."/>
        </authorList>
    </citation>
    <scope>NUCLEOTIDE SEQUENCE</scope>
    <source>
        <strain evidence="3">PF001</strain>
    </source>
</reference>
<dbReference type="GO" id="GO:0015087">
    <property type="term" value="F:cobalt ion transmembrane transporter activity"/>
    <property type="evidence" value="ECO:0007669"/>
    <property type="project" value="TreeGrafter"/>
</dbReference>
<dbReference type="GO" id="GO:0050897">
    <property type="term" value="F:cobalt ion binding"/>
    <property type="evidence" value="ECO:0007669"/>
    <property type="project" value="TreeGrafter"/>
</dbReference>
<name>A0A8H6VJS3_9PEZI</name>
<dbReference type="OrthoDB" id="5430812at2759"/>
<evidence type="ECO:0008006" key="5">
    <source>
        <dbReference type="Google" id="ProtNLM"/>
    </source>
</evidence>